<reference evidence="2 3" key="1">
    <citation type="submission" date="2018-05" db="EMBL/GenBank/DDBJ databases">
        <title>Streptomyces venezuelae.</title>
        <authorList>
            <person name="Kim W."/>
            <person name="Lee N."/>
            <person name="Cho B.-K."/>
        </authorList>
    </citation>
    <scope>NUCLEOTIDE SEQUENCE [LARGE SCALE GENOMIC DNA]</scope>
    <source>
        <strain evidence="2 3">ATCC 14584</strain>
    </source>
</reference>
<feature type="chain" id="PRO_5025055650" description="Secreted protein" evidence="1">
    <location>
        <begin position="31"/>
        <end position="99"/>
    </location>
</feature>
<evidence type="ECO:0008006" key="4">
    <source>
        <dbReference type="Google" id="ProtNLM"/>
    </source>
</evidence>
<dbReference type="AlphaFoldDB" id="A0A5P2C5G0"/>
<protein>
    <recommendedName>
        <fullName evidence="4">Secreted protein</fullName>
    </recommendedName>
</protein>
<proteinExistence type="predicted"/>
<sequence>MTTVAKLTKTFGALAAAAALALAVPNSAYAAEGVLHINGQAHPDPSGCFAIDWFPSSVVNNTDAIAEVHTGPGCTGQVEQLVYPGETYHTETAQSVFVL</sequence>
<dbReference type="Proteomes" id="UP000322927">
    <property type="component" value="Chromosome"/>
</dbReference>
<gene>
    <name evidence="2" type="ORF">DEJ48_26950</name>
</gene>
<feature type="signal peptide" evidence="1">
    <location>
        <begin position="1"/>
        <end position="30"/>
    </location>
</feature>
<accession>A0A5P2C5G0</accession>
<dbReference type="EMBL" id="CP029192">
    <property type="protein sequence ID" value="QES36551.1"/>
    <property type="molecule type" value="Genomic_DNA"/>
</dbReference>
<evidence type="ECO:0000313" key="3">
    <source>
        <dbReference type="Proteomes" id="UP000322927"/>
    </source>
</evidence>
<name>A0A5P2C5G0_STRVZ</name>
<organism evidence="2 3">
    <name type="scientific">Streptomyces venezuelae</name>
    <dbReference type="NCBI Taxonomy" id="54571"/>
    <lineage>
        <taxon>Bacteria</taxon>
        <taxon>Bacillati</taxon>
        <taxon>Actinomycetota</taxon>
        <taxon>Actinomycetes</taxon>
        <taxon>Kitasatosporales</taxon>
        <taxon>Streptomycetaceae</taxon>
        <taxon>Streptomyces</taxon>
    </lineage>
</organism>
<evidence type="ECO:0000256" key="1">
    <source>
        <dbReference type="SAM" id="SignalP"/>
    </source>
</evidence>
<keyword evidence="1" id="KW-0732">Signal</keyword>
<evidence type="ECO:0000313" key="2">
    <source>
        <dbReference type="EMBL" id="QES36551.1"/>
    </source>
</evidence>